<evidence type="ECO:0000256" key="4">
    <source>
        <dbReference type="ARBA" id="ARBA00022692"/>
    </source>
</evidence>
<dbReference type="SUPFAM" id="SSF160964">
    <property type="entry name" value="MalF N-terminal region-like"/>
    <property type="match status" value="1"/>
</dbReference>
<reference evidence="10" key="1">
    <citation type="submission" date="2021-05" db="EMBL/GenBank/DDBJ databases">
        <title>Novel Bacillus species.</title>
        <authorList>
            <person name="Liu G."/>
        </authorList>
    </citation>
    <scope>NUCLEOTIDE SEQUENCE</scope>
    <source>
        <strain evidence="10">FJAT-50051</strain>
    </source>
</reference>
<dbReference type="PANTHER" id="PTHR30193:SF1">
    <property type="entry name" value="ABC TRANSPORTER PERMEASE PROTEIN YESP-RELATED"/>
    <property type="match status" value="1"/>
</dbReference>
<evidence type="ECO:0000259" key="9">
    <source>
        <dbReference type="PROSITE" id="PS50928"/>
    </source>
</evidence>
<keyword evidence="4 7" id="KW-0812">Transmembrane</keyword>
<feature type="region of interest" description="Disordered" evidence="8">
    <location>
        <begin position="1"/>
        <end position="35"/>
    </location>
</feature>
<protein>
    <submittedName>
        <fullName evidence="10">Sugar ABC transporter permease</fullName>
    </submittedName>
</protein>
<dbReference type="CDD" id="cd06261">
    <property type="entry name" value="TM_PBP2"/>
    <property type="match status" value="1"/>
</dbReference>
<comment type="similarity">
    <text evidence="7">Belongs to the binding-protein-dependent transport system permease family.</text>
</comment>
<keyword evidence="3" id="KW-1003">Cell membrane</keyword>
<dbReference type="Pfam" id="PF00528">
    <property type="entry name" value="BPD_transp_1"/>
    <property type="match status" value="1"/>
</dbReference>
<dbReference type="SUPFAM" id="SSF161098">
    <property type="entry name" value="MetI-like"/>
    <property type="match status" value="1"/>
</dbReference>
<evidence type="ECO:0000256" key="1">
    <source>
        <dbReference type="ARBA" id="ARBA00004651"/>
    </source>
</evidence>
<name>A0A942T150_9BACI</name>
<feature type="domain" description="ABC transmembrane type-1" evidence="9">
    <location>
        <begin position="104"/>
        <end position="320"/>
    </location>
</feature>
<gene>
    <name evidence="10" type="ORF">KHB02_19240</name>
</gene>
<dbReference type="InterPro" id="IPR035906">
    <property type="entry name" value="MetI-like_sf"/>
</dbReference>
<evidence type="ECO:0000256" key="6">
    <source>
        <dbReference type="ARBA" id="ARBA00023136"/>
    </source>
</evidence>
<dbReference type="InterPro" id="IPR051393">
    <property type="entry name" value="ABC_transporter_permease"/>
</dbReference>
<comment type="subcellular location">
    <subcellularLocation>
        <location evidence="1 7">Cell membrane</location>
        <topology evidence="1 7">Multi-pass membrane protein</topology>
    </subcellularLocation>
</comment>
<dbReference type="EMBL" id="JAGYPE010000003">
    <property type="protein sequence ID" value="MBS4183530.1"/>
    <property type="molecule type" value="Genomic_DNA"/>
</dbReference>
<feature type="transmembrane region" description="Helical" evidence="7">
    <location>
        <begin position="141"/>
        <end position="162"/>
    </location>
</feature>
<dbReference type="GO" id="GO:0005886">
    <property type="term" value="C:plasma membrane"/>
    <property type="evidence" value="ECO:0007669"/>
    <property type="project" value="UniProtKB-SubCell"/>
</dbReference>
<dbReference type="InterPro" id="IPR000515">
    <property type="entry name" value="MetI-like"/>
</dbReference>
<feature type="compositionally biased region" description="Low complexity" evidence="8">
    <location>
        <begin position="1"/>
        <end position="13"/>
    </location>
</feature>
<feature type="transmembrane region" description="Helical" evidence="7">
    <location>
        <begin position="192"/>
        <end position="213"/>
    </location>
</feature>
<accession>A0A942T150</accession>
<proteinExistence type="inferred from homology"/>
<feature type="transmembrane region" description="Helical" evidence="7">
    <location>
        <begin position="296"/>
        <end position="323"/>
    </location>
</feature>
<feature type="transmembrane region" description="Helical" evidence="7">
    <location>
        <begin position="234"/>
        <end position="252"/>
    </location>
</feature>
<evidence type="ECO:0000256" key="7">
    <source>
        <dbReference type="RuleBase" id="RU363032"/>
    </source>
</evidence>
<keyword evidence="5 7" id="KW-1133">Transmembrane helix</keyword>
<sequence length="335" mass="35939">MTTTTRTGTAAAPPSAPPTVRGRARPSARKRERTPWTAAEKRRFRLGIAFISPWIVGVLVFIGYPLVYSFAISLTRYSGMQDATWVGFGNYVAAFIDPLVHTAVGNTVFYAVIAVPVGIVVAIVIAIAMNQDVREISWYRTALYIPSLIPTFALAFIFVVLVNPQTGLVNQALGLFGVPATNLLGDPTTAKLVIVALAQMGAGNAALIFLAGMRGIPKTLYEAARVDGAGPVRQFFALTLPLLSPVILFNLITGISNGLQVFTEAYVISSGTGGLGSPDNGTLFYMLYLYKNAFSYAQLGFASAMAVLLFLAGMLLSGLVYWLSKRFVNYDVTGE</sequence>
<dbReference type="AlphaFoldDB" id="A0A942T150"/>
<dbReference type="PROSITE" id="PS50928">
    <property type="entry name" value="ABC_TM1"/>
    <property type="match status" value="1"/>
</dbReference>
<evidence type="ECO:0000256" key="2">
    <source>
        <dbReference type="ARBA" id="ARBA00022448"/>
    </source>
</evidence>
<evidence type="ECO:0000313" key="10">
    <source>
        <dbReference type="EMBL" id="MBS4183530.1"/>
    </source>
</evidence>
<keyword evidence="6 7" id="KW-0472">Membrane</keyword>
<evidence type="ECO:0000256" key="5">
    <source>
        <dbReference type="ARBA" id="ARBA00022989"/>
    </source>
</evidence>
<feature type="compositionally biased region" description="Basic residues" evidence="8">
    <location>
        <begin position="22"/>
        <end position="32"/>
    </location>
</feature>
<keyword evidence="2 7" id="KW-0813">Transport</keyword>
<comment type="caution">
    <text evidence="10">The sequence shown here is derived from an EMBL/GenBank/DDBJ whole genome shotgun (WGS) entry which is preliminary data.</text>
</comment>
<dbReference type="GO" id="GO:0055085">
    <property type="term" value="P:transmembrane transport"/>
    <property type="evidence" value="ECO:0007669"/>
    <property type="project" value="InterPro"/>
</dbReference>
<dbReference type="PANTHER" id="PTHR30193">
    <property type="entry name" value="ABC TRANSPORTER PERMEASE PROTEIN"/>
    <property type="match status" value="1"/>
</dbReference>
<feature type="transmembrane region" description="Helical" evidence="7">
    <location>
        <begin position="108"/>
        <end position="129"/>
    </location>
</feature>
<organism evidence="10">
    <name type="scientific">Neobacillus citreus</name>
    <dbReference type="NCBI Taxonomy" id="2833578"/>
    <lineage>
        <taxon>Bacteria</taxon>
        <taxon>Bacillati</taxon>
        <taxon>Bacillota</taxon>
        <taxon>Bacilli</taxon>
        <taxon>Bacillales</taxon>
        <taxon>Bacillaceae</taxon>
        <taxon>Neobacillus</taxon>
    </lineage>
</organism>
<evidence type="ECO:0000256" key="3">
    <source>
        <dbReference type="ARBA" id="ARBA00022475"/>
    </source>
</evidence>
<feature type="transmembrane region" description="Helical" evidence="7">
    <location>
        <begin position="46"/>
        <end position="67"/>
    </location>
</feature>
<evidence type="ECO:0000256" key="8">
    <source>
        <dbReference type="SAM" id="MobiDB-lite"/>
    </source>
</evidence>
<dbReference type="Gene3D" id="1.10.3720.10">
    <property type="entry name" value="MetI-like"/>
    <property type="match status" value="1"/>
</dbReference>